<sequence length="91" mass="10056">MDVILALLAISYLLESQPTISCLLSMRLLNDYVPKSTHGKCGFTKADRNEASITWPSRTPSILIDISTRLCIVRMKGLNEAKLVGTRNPPP</sequence>
<dbReference type="EMBL" id="KZ824946">
    <property type="protein sequence ID" value="RAH71931.1"/>
    <property type="molecule type" value="Genomic_DNA"/>
</dbReference>
<protein>
    <submittedName>
        <fullName evidence="1">Uncharacterized protein</fullName>
    </submittedName>
</protein>
<name>A0ACD1HDS0_9EURO</name>
<accession>A0ACD1HDS0</accession>
<keyword evidence="2" id="KW-1185">Reference proteome</keyword>
<evidence type="ECO:0000313" key="2">
    <source>
        <dbReference type="Proteomes" id="UP000249661"/>
    </source>
</evidence>
<evidence type="ECO:0000313" key="1">
    <source>
        <dbReference type="EMBL" id="RAH71931.1"/>
    </source>
</evidence>
<organism evidence="1 2">
    <name type="scientific">Aspergillus aculeatinus CBS 121060</name>
    <dbReference type="NCBI Taxonomy" id="1448322"/>
    <lineage>
        <taxon>Eukaryota</taxon>
        <taxon>Fungi</taxon>
        <taxon>Dikarya</taxon>
        <taxon>Ascomycota</taxon>
        <taxon>Pezizomycotina</taxon>
        <taxon>Eurotiomycetes</taxon>
        <taxon>Eurotiomycetidae</taxon>
        <taxon>Eurotiales</taxon>
        <taxon>Aspergillaceae</taxon>
        <taxon>Aspergillus</taxon>
        <taxon>Aspergillus subgen. Circumdati</taxon>
    </lineage>
</organism>
<gene>
    <name evidence="1" type="ORF">BO66DRAFT_42748</name>
</gene>
<dbReference type="Proteomes" id="UP000249661">
    <property type="component" value="Unassembled WGS sequence"/>
</dbReference>
<reference evidence="1" key="1">
    <citation type="submission" date="2018-02" db="EMBL/GenBank/DDBJ databases">
        <title>The genomes of Aspergillus section Nigri reveals drivers in fungal speciation.</title>
        <authorList>
            <consortium name="DOE Joint Genome Institute"/>
            <person name="Vesth T.C."/>
            <person name="Nybo J."/>
            <person name="Theobald S."/>
            <person name="Brandl J."/>
            <person name="Frisvad J.C."/>
            <person name="Nielsen K.F."/>
            <person name="Lyhne E.K."/>
            <person name="Kogle M.E."/>
            <person name="Kuo A."/>
            <person name="Riley R."/>
            <person name="Clum A."/>
            <person name="Nolan M."/>
            <person name="Lipzen A."/>
            <person name="Salamov A."/>
            <person name="Henrissat B."/>
            <person name="Wiebenga A."/>
            <person name="De vries R.P."/>
            <person name="Grigoriev I.V."/>
            <person name="Mortensen U.H."/>
            <person name="Andersen M.R."/>
            <person name="Baker S.E."/>
        </authorList>
    </citation>
    <scope>NUCLEOTIDE SEQUENCE</scope>
    <source>
        <strain evidence="1">CBS 121060</strain>
    </source>
</reference>
<proteinExistence type="predicted"/>